<comment type="caution">
    <text evidence="8">The sequence shown here is derived from an EMBL/GenBank/DDBJ whole genome shotgun (WGS) entry which is preliminary data.</text>
</comment>
<protein>
    <submittedName>
        <fullName evidence="8">DNA-binding response regulator</fullName>
    </submittedName>
</protein>
<dbReference type="AlphaFoldDB" id="A0A919K2U2"/>
<evidence type="ECO:0000313" key="9">
    <source>
        <dbReference type="Proteomes" id="UP000636960"/>
    </source>
</evidence>
<dbReference type="SUPFAM" id="SSF52172">
    <property type="entry name" value="CheY-like"/>
    <property type="match status" value="1"/>
</dbReference>
<evidence type="ECO:0000256" key="5">
    <source>
        <dbReference type="PROSITE-ProRule" id="PRU00169"/>
    </source>
</evidence>
<evidence type="ECO:0000313" key="8">
    <source>
        <dbReference type="EMBL" id="GIE97593.1"/>
    </source>
</evidence>
<dbReference type="SUPFAM" id="SSF46894">
    <property type="entry name" value="C-terminal effector domain of the bipartite response regulators"/>
    <property type="match status" value="1"/>
</dbReference>
<dbReference type="CDD" id="cd17535">
    <property type="entry name" value="REC_NarL-like"/>
    <property type="match status" value="1"/>
</dbReference>
<gene>
    <name evidence="8" type="ORF">Ari01nite_50580</name>
</gene>
<dbReference type="PANTHER" id="PTHR43214">
    <property type="entry name" value="TWO-COMPONENT RESPONSE REGULATOR"/>
    <property type="match status" value="1"/>
</dbReference>
<dbReference type="PROSITE" id="PS50043">
    <property type="entry name" value="HTH_LUXR_2"/>
    <property type="match status" value="1"/>
</dbReference>
<name>A0A919K2U2_9ACTN</name>
<feature type="domain" description="HTH luxR-type" evidence="6">
    <location>
        <begin position="147"/>
        <end position="212"/>
    </location>
</feature>
<evidence type="ECO:0000259" key="6">
    <source>
        <dbReference type="PROSITE" id="PS50043"/>
    </source>
</evidence>
<dbReference type="PANTHER" id="PTHR43214:SF24">
    <property type="entry name" value="TRANSCRIPTIONAL REGULATORY PROTEIN NARL-RELATED"/>
    <property type="match status" value="1"/>
</dbReference>
<reference evidence="8" key="1">
    <citation type="submission" date="2021-01" db="EMBL/GenBank/DDBJ databases">
        <title>Whole genome shotgun sequence of Actinoplanes rishiriensis NBRC 108556.</title>
        <authorList>
            <person name="Komaki H."/>
            <person name="Tamura T."/>
        </authorList>
    </citation>
    <scope>NUCLEOTIDE SEQUENCE</scope>
    <source>
        <strain evidence="8">NBRC 108556</strain>
    </source>
</reference>
<dbReference type="InterPro" id="IPR001789">
    <property type="entry name" value="Sig_transdc_resp-reg_receiver"/>
</dbReference>
<dbReference type="Proteomes" id="UP000636960">
    <property type="component" value="Unassembled WGS sequence"/>
</dbReference>
<organism evidence="8 9">
    <name type="scientific">Paractinoplanes rishiriensis</name>
    <dbReference type="NCBI Taxonomy" id="1050105"/>
    <lineage>
        <taxon>Bacteria</taxon>
        <taxon>Bacillati</taxon>
        <taxon>Actinomycetota</taxon>
        <taxon>Actinomycetes</taxon>
        <taxon>Micromonosporales</taxon>
        <taxon>Micromonosporaceae</taxon>
        <taxon>Paractinoplanes</taxon>
    </lineage>
</organism>
<dbReference type="PRINTS" id="PR00038">
    <property type="entry name" value="HTHLUXR"/>
</dbReference>
<evidence type="ECO:0000256" key="2">
    <source>
        <dbReference type="ARBA" id="ARBA00023015"/>
    </source>
</evidence>
<proteinExistence type="predicted"/>
<dbReference type="Pfam" id="PF00196">
    <property type="entry name" value="GerE"/>
    <property type="match status" value="1"/>
</dbReference>
<dbReference type="CDD" id="cd06170">
    <property type="entry name" value="LuxR_C_like"/>
    <property type="match status" value="1"/>
</dbReference>
<sequence>MITVLVADDHALIRSGLSGMLGAQPDLTIVGEATDGAEAVDLAAQLSPDVVVMDIRMPVLDGIEATRRIRRRDDAPRVLMLTTFDLDEYVYDALRAGAAGFLLKDAPPGQLAEAVRTVAAGEALLAPVVTRRLITRFLRVPPPAAAEARATAKLTERELEVLRLIARGLSNAEMAGELHLSDATVKTHVSRVLMKLDLRDRVQAVVYAYENGLVAPGE</sequence>
<keyword evidence="1 5" id="KW-0597">Phosphoprotein</keyword>
<keyword evidence="2" id="KW-0805">Transcription regulation</keyword>
<evidence type="ECO:0000256" key="1">
    <source>
        <dbReference type="ARBA" id="ARBA00022553"/>
    </source>
</evidence>
<dbReference type="Pfam" id="PF00072">
    <property type="entry name" value="Response_reg"/>
    <property type="match status" value="1"/>
</dbReference>
<dbReference type="InterPro" id="IPR011006">
    <property type="entry name" value="CheY-like_superfamily"/>
</dbReference>
<dbReference type="InterPro" id="IPR000792">
    <property type="entry name" value="Tscrpt_reg_LuxR_C"/>
</dbReference>
<dbReference type="GO" id="GO:0006355">
    <property type="term" value="P:regulation of DNA-templated transcription"/>
    <property type="evidence" value="ECO:0007669"/>
    <property type="project" value="InterPro"/>
</dbReference>
<dbReference type="SMART" id="SM00421">
    <property type="entry name" value="HTH_LUXR"/>
    <property type="match status" value="1"/>
</dbReference>
<evidence type="ECO:0000256" key="3">
    <source>
        <dbReference type="ARBA" id="ARBA00023125"/>
    </source>
</evidence>
<evidence type="ECO:0000259" key="7">
    <source>
        <dbReference type="PROSITE" id="PS50110"/>
    </source>
</evidence>
<feature type="modified residue" description="4-aspartylphosphate" evidence="5">
    <location>
        <position position="54"/>
    </location>
</feature>
<feature type="domain" description="Response regulatory" evidence="7">
    <location>
        <begin position="3"/>
        <end position="119"/>
    </location>
</feature>
<accession>A0A919K2U2</accession>
<dbReference type="GO" id="GO:0003677">
    <property type="term" value="F:DNA binding"/>
    <property type="evidence" value="ECO:0007669"/>
    <property type="project" value="UniProtKB-KW"/>
</dbReference>
<dbReference type="InterPro" id="IPR016032">
    <property type="entry name" value="Sig_transdc_resp-reg_C-effctor"/>
</dbReference>
<dbReference type="PROSITE" id="PS50110">
    <property type="entry name" value="RESPONSE_REGULATORY"/>
    <property type="match status" value="1"/>
</dbReference>
<dbReference type="InterPro" id="IPR058245">
    <property type="entry name" value="NreC/VraR/RcsB-like_REC"/>
</dbReference>
<dbReference type="EMBL" id="BOMV01000057">
    <property type="protein sequence ID" value="GIE97593.1"/>
    <property type="molecule type" value="Genomic_DNA"/>
</dbReference>
<dbReference type="RefSeq" id="WP_203784640.1">
    <property type="nucleotide sequence ID" value="NZ_BOMV01000057.1"/>
</dbReference>
<keyword evidence="3 8" id="KW-0238">DNA-binding</keyword>
<keyword evidence="4" id="KW-0804">Transcription</keyword>
<dbReference type="GO" id="GO:0000160">
    <property type="term" value="P:phosphorelay signal transduction system"/>
    <property type="evidence" value="ECO:0007669"/>
    <property type="project" value="InterPro"/>
</dbReference>
<keyword evidence="9" id="KW-1185">Reference proteome</keyword>
<dbReference type="InterPro" id="IPR039420">
    <property type="entry name" value="WalR-like"/>
</dbReference>
<dbReference type="SMART" id="SM00448">
    <property type="entry name" value="REC"/>
    <property type="match status" value="1"/>
</dbReference>
<evidence type="ECO:0000256" key="4">
    <source>
        <dbReference type="ARBA" id="ARBA00023163"/>
    </source>
</evidence>
<dbReference type="Gene3D" id="3.40.50.2300">
    <property type="match status" value="1"/>
</dbReference>